<accession>A0AAI9GKL0</accession>
<reference evidence="1" key="1">
    <citation type="submission" date="2024-02" db="EMBL/GenBank/DDBJ databases">
        <authorList>
            <consortium name="Clinical and Environmental Microbiology Branch: Whole genome sequencing antimicrobial resistance pathogens in the healthcare setting"/>
        </authorList>
    </citation>
    <scope>NUCLEOTIDE SEQUENCE</scope>
    <source>
        <strain evidence="1">2021DK-00143</strain>
    </source>
</reference>
<dbReference type="RefSeq" id="WP_043086702.1">
    <property type="nucleotide sequence ID" value="NZ_CACVCI010000001.1"/>
</dbReference>
<sequence>MTKARLIIVHGFMASPANHWFTWLKARAEALGMEVVIPAMPDSAAPDAQRWQETLRQQVGQVDDRTFFVGHSLGCITALRYLSQRPDKERAGGIIMVSGFSEPVPTLPELDAFTAAPLVNLANLTGIAHRAVIASLNDEIVAPEYSLRLSQRLVAPLYGLPDGGHFLDRDGFDTLPLAETLLKQFVTP</sequence>
<gene>
    <name evidence="1" type="ORF">QEG54_000331</name>
</gene>
<name>A0AAI9GKL0_PLUGE</name>
<dbReference type="InterPro" id="IPR010662">
    <property type="entry name" value="RBBP9/YdeN"/>
</dbReference>
<dbReference type="Gene3D" id="3.40.50.1820">
    <property type="entry name" value="alpha/beta hydrolase"/>
    <property type="match status" value="1"/>
</dbReference>
<dbReference type="Pfam" id="PF06821">
    <property type="entry name" value="Ser_hydrolase"/>
    <property type="match status" value="1"/>
</dbReference>
<comment type="caution">
    <text evidence="1">The sequence shown here is derived from an EMBL/GenBank/DDBJ whole genome shotgun (WGS) entry which is preliminary data.</text>
</comment>
<keyword evidence="1" id="KW-0378">Hydrolase</keyword>
<proteinExistence type="predicted"/>
<protein>
    <submittedName>
        <fullName evidence="1">Serine hydrolase family protein</fullName>
    </submittedName>
</protein>
<dbReference type="SUPFAM" id="SSF53474">
    <property type="entry name" value="alpha/beta-Hydrolases"/>
    <property type="match status" value="1"/>
</dbReference>
<dbReference type="PANTHER" id="PTHR15394:SF3">
    <property type="entry name" value="SERINE HYDROLASE RBBP9"/>
    <property type="match status" value="1"/>
</dbReference>
<dbReference type="KEGG" id="pge:LG71_21060"/>
<dbReference type="AlphaFoldDB" id="A0AAI9GKL0"/>
<dbReference type="EMBL" id="ABLOKC030000001">
    <property type="protein sequence ID" value="EML1469664.1"/>
    <property type="molecule type" value="Genomic_DNA"/>
</dbReference>
<dbReference type="GO" id="GO:0016787">
    <property type="term" value="F:hydrolase activity"/>
    <property type="evidence" value="ECO:0007669"/>
    <property type="project" value="UniProtKB-KW"/>
</dbReference>
<evidence type="ECO:0000313" key="1">
    <source>
        <dbReference type="EMBL" id="EML1469664.1"/>
    </source>
</evidence>
<dbReference type="PANTHER" id="PTHR15394">
    <property type="entry name" value="SERINE HYDROLASE RBBP9"/>
    <property type="match status" value="1"/>
</dbReference>
<dbReference type="InterPro" id="IPR029058">
    <property type="entry name" value="AB_hydrolase_fold"/>
</dbReference>
<organism evidence="1">
    <name type="scientific">Pluralibacter gergoviae</name>
    <name type="common">Enterobacter gergoviae</name>
    <dbReference type="NCBI Taxonomy" id="61647"/>
    <lineage>
        <taxon>Bacteria</taxon>
        <taxon>Pseudomonadati</taxon>
        <taxon>Pseudomonadota</taxon>
        <taxon>Gammaproteobacteria</taxon>
        <taxon>Enterobacterales</taxon>
        <taxon>Enterobacteriaceae</taxon>
        <taxon>Pluralibacter</taxon>
    </lineage>
</organism>